<organism evidence="1 3">
    <name type="scientific">Rhizophagus clarus</name>
    <dbReference type="NCBI Taxonomy" id="94130"/>
    <lineage>
        <taxon>Eukaryota</taxon>
        <taxon>Fungi</taxon>
        <taxon>Fungi incertae sedis</taxon>
        <taxon>Mucoromycota</taxon>
        <taxon>Glomeromycotina</taxon>
        <taxon>Glomeromycetes</taxon>
        <taxon>Glomerales</taxon>
        <taxon>Glomeraceae</taxon>
        <taxon>Rhizophagus</taxon>
    </lineage>
</organism>
<protein>
    <recommendedName>
        <fullName evidence="4">F-box domain-containing protein</fullName>
    </recommendedName>
</protein>
<dbReference type="AlphaFoldDB" id="A0A2Z6Q4R7"/>
<evidence type="ECO:0000313" key="2">
    <source>
        <dbReference type="EMBL" id="GES75183.1"/>
    </source>
</evidence>
<name>A0A2Z6Q4R7_9GLOM</name>
<reference evidence="2" key="2">
    <citation type="submission" date="2019-10" db="EMBL/GenBank/DDBJ databases">
        <title>Conservation and host-specific expression of non-tandemly repeated heterogenous ribosome RNA gene in arbuscular mycorrhizal fungi.</title>
        <authorList>
            <person name="Maeda T."/>
            <person name="Kobayashi Y."/>
            <person name="Nakagawa T."/>
            <person name="Ezawa T."/>
            <person name="Yamaguchi K."/>
            <person name="Bino T."/>
            <person name="Nishimoto Y."/>
            <person name="Shigenobu S."/>
            <person name="Kawaguchi M."/>
        </authorList>
    </citation>
    <scope>NUCLEOTIDE SEQUENCE</scope>
    <source>
        <strain evidence="2">HR1</strain>
    </source>
</reference>
<accession>A0A2Z6Q4R7</accession>
<dbReference type="EMBL" id="BEXD01000001">
    <property type="protein sequence ID" value="GBB83142.1"/>
    <property type="molecule type" value="Genomic_DNA"/>
</dbReference>
<evidence type="ECO:0008006" key="4">
    <source>
        <dbReference type="Google" id="ProtNLM"/>
    </source>
</evidence>
<proteinExistence type="predicted"/>
<evidence type="ECO:0000313" key="1">
    <source>
        <dbReference type="EMBL" id="GBB83142.1"/>
    </source>
</evidence>
<dbReference type="Proteomes" id="UP000615446">
    <property type="component" value="Unassembled WGS sequence"/>
</dbReference>
<comment type="caution">
    <text evidence="1">The sequence shown here is derived from an EMBL/GenBank/DDBJ whole genome shotgun (WGS) entry which is preliminary data.</text>
</comment>
<dbReference type="EMBL" id="BLAL01000013">
    <property type="protein sequence ID" value="GES75183.1"/>
    <property type="molecule type" value="Genomic_DNA"/>
</dbReference>
<dbReference type="OrthoDB" id="2306360at2759"/>
<keyword evidence="3" id="KW-1185">Reference proteome</keyword>
<evidence type="ECO:0000313" key="3">
    <source>
        <dbReference type="Proteomes" id="UP000247702"/>
    </source>
</evidence>
<gene>
    <name evidence="2" type="ORF">RCL2_000263600</name>
    <name evidence="1" type="ORF">RclHR1_00010024</name>
</gene>
<sequence>MVELNMDIIYLILKELKNNKKAFCSCLLVNKSWSKIIIPFLWKNPWKYLEKAENEKLFLNVIISHLSDDSRDKLIQHTNFLKSSYRKPLFDYISFCKHLNLNETERIVKTIVNEKKEIPIIINILLNLFINENRNYTHLYIPRQFDYKIHLIPGAKDCFAELQSLCCHTFINDYIFIGLAEIFKSIKELSLFIGFLDYNYGIIKLIENQKNLIDIRLIYYYLRVDEIFFKIIDSNNLQKVFKLNKRLITGVVSFFVNLKCLELNDTLRYMPWDGLENSSLPFLQVLRATGIPVKVLTSLIENTNGLLNEIKIEDVVYDDINNKIFIQAIYKNCPNLKYLKLLVKNCNILELEILLIKCQYLNGLFLLFDSQEFSDNQRNNYDDLFKILTKSSPTNLFKFKFGFNFSFNFNFKSDSLKLFFDNWKGRHPMLLQFPSDDYYDSYNIMEKYKAEGIIKRYDDKTYYEDFEWIEKNS</sequence>
<reference evidence="1 3" key="1">
    <citation type="submission" date="2017-11" db="EMBL/GenBank/DDBJ databases">
        <title>The genome of Rhizophagus clarus HR1 reveals common genetic basis of auxotrophy among arbuscular mycorrhizal fungi.</title>
        <authorList>
            <person name="Kobayashi Y."/>
        </authorList>
    </citation>
    <scope>NUCLEOTIDE SEQUENCE [LARGE SCALE GENOMIC DNA]</scope>
    <source>
        <strain evidence="1 3">HR1</strain>
    </source>
</reference>
<dbReference type="Proteomes" id="UP000247702">
    <property type="component" value="Unassembled WGS sequence"/>
</dbReference>